<evidence type="ECO:0000313" key="2">
    <source>
        <dbReference type="Proteomes" id="UP000655830"/>
    </source>
</evidence>
<dbReference type="EMBL" id="JACRSY010000017">
    <property type="protein sequence ID" value="MBC8580182.1"/>
    <property type="molecule type" value="Genomic_DNA"/>
</dbReference>
<accession>A0A926EKU9</accession>
<organism evidence="1 2">
    <name type="scientific">Zhenhengia yiwuensis</name>
    <dbReference type="NCBI Taxonomy" id="2763666"/>
    <lineage>
        <taxon>Bacteria</taxon>
        <taxon>Bacillati</taxon>
        <taxon>Bacillota</taxon>
        <taxon>Clostridia</taxon>
        <taxon>Lachnospirales</taxon>
        <taxon>Lachnospiraceae</taxon>
        <taxon>Zhenhengia</taxon>
    </lineage>
</organism>
<protein>
    <submittedName>
        <fullName evidence="1">Uncharacterized protein</fullName>
    </submittedName>
</protein>
<comment type="caution">
    <text evidence="1">The sequence shown here is derived from an EMBL/GenBank/DDBJ whole genome shotgun (WGS) entry which is preliminary data.</text>
</comment>
<reference evidence="1" key="1">
    <citation type="submission" date="2020-08" db="EMBL/GenBank/DDBJ databases">
        <title>Genome public.</title>
        <authorList>
            <person name="Liu C."/>
            <person name="Sun Q."/>
        </authorList>
    </citation>
    <scope>NUCLEOTIDE SEQUENCE</scope>
    <source>
        <strain evidence="1">NSJ-12</strain>
    </source>
</reference>
<proteinExistence type="predicted"/>
<keyword evidence="2" id="KW-1185">Reference proteome</keyword>
<dbReference type="AlphaFoldDB" id="A0A926EKU9"/>
<name>A0A926EKU9_9FIRM</name>
<dbReference type="RefSeq" id="WP_249333050.1">
    <property type="nucleotide sequence ID" value="NZ_JACRSY010000017.1"/>
</dbReference>
<gene>
    <name evidence="1" type="ORF">H8718_11670</name>
</gene>
<sequence>MLELIEQKEANRIVEILETCPLGRNIELEIGKFKFFACNVSETVDTEHHEPYRMKEIYLLNDEDGFEVLSYNGKGYNAFLNVGEWGYSTRLRDAHITLGSTKFHDFCFQLELSQAIKDGEYIYLLKNISNMAGAGAICRLYKGLKGNKEEKLNRQQSFIEHYGKEVINYNKKDWIVISKIRRADLFEEEAESEIFYELIHSLFSAMLWVETIGA</sequence>
<dbReference type="Proteomes" id="UP000655830">
    <property type="component" value="Unassembled WGS sequence"/>
</dbReference>
<evidence type="ECO:0000313" key="1">
    <source>
        <dbReference type="EMBL" id="MBC8580182.1"/>
    </source>
</evidence>